<evidence type="ECO:0000313" key="8">
    <source>
        <dbReference type="Proteomes" id="UP000564644"/>
    </source>
</evidence>
<evidence type="ECO:0000256" key="2">
    <source>
        <dbReference type="ARBA" id="ARBA00023002"/>
    </source>
</evidence>
<keyword evidence="3" id="KW-0520">NAD</keyword>
<feature type="domain" description="3-hydroxyisobutyrate dehydrogenase-like NAD-binding" evidence="6">
    <location>
        <begin position="165"/>
        <end position="285"/>
    </location>
</feature>
<dbReference type="GO" id="GO:0051287">
    <property type="term" value="F:NAD binding"/>
    <property type="evidence" value="ECO:0007669"/>
    <property type="project" value="InterPro"/>
</dbReference>
<dbReference type="SUPFAM" id="SSF48179">
    <property type="entry name" value="6-phosphogluconate dehydrogenase C-terminal domain-like"/>
    <property type="match status" value="1"/>
</dbReference>
<dbReference type="InterPro" id="IPR002204">
    <property type="entry name" value="3-OH-isobutyrate_DH-rel_CS"/>
</dbReference>
<reference evidence="7 8" key="1">
    <citation type="submission" date="2020-08" db="EMBL/GenBank/DDBJ databases">
        <title>Cohnella phylogeny.</title>
        <authorList>
            <person name="Dunlap C."/>
        </authorList>
    </citation>
    <scope>NUCLEOTIDE SEQUENCE [LARGE SCALE GENOMIC DNA]</scope>
    <source>
        <strain evidence="7 8">CBP 2801</strain>
    </source>
</reference>
<evidence type="ECO:0000259" key="6">
    <source>
        <dbReference type="Pfam" id="PF14833"/>
    </source>
</evidence>
<dbReference type="AlphaFoldDB" id="A0A7X0VV53"/>
<dbReference type="PROSITE" id="PS00895">
    <property type="entry name" value="3_HYDROXYISOBUT_DH"/>
    <property type="match status" value="1"/>
</dbReference>
<evidence type="ECO:0000313" key="7">
    <source>
        <dbReference type="EMBL" id="MBB6730987.1"/>
    </source>
</evidence>
<evidence type="ECO:0000256" key="3">
    <source>
        <dbReference type="ARBA" id="ARBA00023027"/>
    </source>
</evidence>
<keyword evidence="8" id="KW-1185">Reference proteome</keyword>
<accession>A0A7X0VV53</accession>
<dbReference type="InterPro" id="IPR008927">
    <property type="entry name" value="6-PGluconate_DH-like_C_sf"/>
</dbReference>
<name>A0A7X0VV53_9BACL</name>
<comment type="caution">
    <text evidence="7">The sequence shown here is derived from an EMBL/GenBank/DDBJ whole genome shotgun (WGS) entry which is preliminary data.</text>
</comment>
<evidence type="ECO:0000259" key="5">
    <source>
        <dbReference type="Pfam" id="PF03446"/>
    </source>
</evidence>
<dbReference type="Pfam" id="PF03446">
    <property type="entry name" value="NAD_binding_2"/>
    <property type="match status" value="1"/>
</dbReference>
<dbReference type="GO" id="GO:0050661">
    <property type="term" value="F:NADP binding"/>
    <property type="evidence" value="ECO:0007669"/>
    <property type="project" value="InterPro"/>
</dbReference>
<feature type="active site" evidence="4">
    <location>
        <position position="171"/>
    </location>
</feature>
<dbReference type="PIRSF" id="PIRSF000103">
    <property type="entry name" value="HIBADH"/>
    <property type="match status" value="1"/>
</dbReference>
<dbReference type="InterPro" id="IPR013328">
    <property type="entry name" value="6PGD_dom2"/>
</dbReference>
<dbReference type="InterPro" id="IPR015815">
    <property type="entry name" value="HIBADH-related"/>
</dbReference>
<dbReference type="Proteomes" id="UP000564644">
    <property type="component" value="Unassembled WGS sequence"/>
</dbReference>
<protein>
    <submittedName>
        <fullName evidence="7">NAD(P)-dependent oxidoreductase</fullName>
    </submittedName>
</protein>
<sequence>MSRIGFIGLGTMGLPMAANLLRKGYAVTVYNRTPAKADELASEGAAVAATPREAADRADVVITIVSNDSAVEEIYYGADGILNGLRPGTKLIDSSTISPALARRLAADASAAGGSFLDAPVTGSKDGAIQGTLLFMVGGAEETIEACRDIFLAMGREIIRMGESGSGATAKLGHNAIVGINAAGLIEGMAIAAKGGLDMESFVRVVQGGGAASKQADLKGPKIVAGDYSVQFALSLMLKDLRLASVLSDGMGVPTPMLEAAKSMFQAGDAKGYGDDDLAALSRVYEEWIGKRIGR</sequence>
<feature type="domain" description="6-phosphogluconate dehydrogenase NADP-binding" evidence="5">
    <location>
        <begin position="3"/>
        <end position="162"/>
    </location>
</feature>
<organism evidence="7 8">
    <name type="scientific">Cohnella zeiphila</name>
    <dbReference type="NCBI Taxonomy" id="2761120"/>
    <lineage>
        <taxon>Bacteria</taxon>
        <taxon>Bacillati</taxon>
        <taxon>Bacillota</taxon>
        <taxon>Bacilli</taxon>
        <taxon>Bacillales</taxon>
        <taxon>Paenibacillaceae</taxon>
        <taxon>Cohnella</taxon>
    </lineage>
</organism>
<dbReference type="InterPro" id="IPR036291">
    <property type="entry name" value="NAD(P)-bd_dom_sf"/>
</dbReference>
<dbReference type="GO" id="GO:0016491">
    <property type="term" value="F:oxidoreductase activity"/>
    <property type="evidence" value="ECO:0007669"/>
    <property type="project" value="UniProtKB-KW"/>
</dbReference>
<keyword evidence="2" id="KW-0560">Oxidoreductase</keyword>
<proteinExistence type="inferred from homology"/>
<dbReference type="GO" id="GO:0016054">
    <property type="term" value="P:organic acid catabolic process"/>
    <property type="evidence" value="ECO:0007669"/>
    <property type="project" value="UniProtKB-ARBA"/>
</dbReference>
<dbReference type="EMBL" id="JACJVO010000009">
    <property type="protein sequence ID" value="MBB6730987.1"/>
    <property type="molecule type" value="Genomic_DNA"/>
</dbReference>
<evidence type="ECO:0000256" key="4">
    <source>
        <dbReference type="PIRSR" id="PIRSR000103-1"/>
    </source>
</evidence>
<comment type="similarity">
    <text evidence="1">Belongs to the HIBADH-related family.</text>
</comment>
<dbReference type="SUPFAM" id="SSF51735">
    <property type="entry name" value="NAD(P)-binding Rossmann-fold domains"/>
    <property type="match status" value="1"/>
</dbReference>
<dbReference type="Gene3D" id="1.10.1040.10">
    <property type="entry name" value="N-(1-d-carboxylethyl)-l-norvaline Dehydrogenase, domain 2"/>
    <property type="match status" value="1"/>
</dbReference>
<dbReference type="InterPro" id="IPR006115">
    <property type="entry name" value="6PGDH_NADP-bd"/>
</dbReference>
<gene>
    <name evidence="7" type="ORF">H7C18_08735</name>
</gene>
<dbReference type="PANTHER" id="PTHR43060:SF15">
    <property type="entry name" value="3-HYDROXYISOBUTYRATE DEHYDROGENASE-LIKE 1, MITOCHONDRIAL-RELATED"/>
    <property type="match status" value="1"/>
</dbReference>
<evidence type="ECO:0000256" key="1">
    <source>
        <dbReference type="ARBA" id="ARBA00009080"/>
    </source>
</evidence>
<dbReference type="Pfam" id="PF14833">
    <property type="entry name" value="NAD_binding_11"/>
    <property type="match status" value="1"/>
</dbReference>
<dbReference type="Gene3D" id="3.40.50.720">
    <property type="entry name" value="NAD(P)-binding Rossmann-like Domain"/>
    <property type="match status" value="1"/>
</dbReference>
<dbReference type="PANTHER" id="PTHR43060">
    <property type="entry name" value="3-HYDROXYISOBUTYRATE DEHYDROGENASE-LIKE 1, MITOCHONDRIAL-RELATED"/>
    <property type="match status" value="1"/>
</dbReference>
<dbReference type="InterPro" id="IPR029154">
    <property type="entry name" value="HIBADH-like_NADP-bd"/>
</dbReference>